<dbReference type="CDD" id="cd01347">
    <property type="entry name" value="ligand_gated_channel"/>
    <property type="match status" value="1"/>
</dbReference>
<keyword evidence="10 17" id="KW-0675">Receptor</keyword>
<evidence type="ECO:0000313" key="18">
    <source>
        <dbReference type="Proteomes" id="UP001589773"/>
    </source>
</evidence>
<feature type="domain" description="TonB-dependent receptor-like beta-barrel" evidence="15">
    <location>
        <begin position="273"/>
        <end position="677"/>
    </location>
</feature>
<feature type="signal peptide" evidence="14">
    <location>
        <begin position="1"/>
        <end position="29"/>
    </location>
</feature>
<dbReference type="Gene3D" id="2.40.170.20">
    <property type="entry name" value="TonB-dependent receptor, beta-barrel domain"/>
    <property type="match status" value="1"/>
</dbReference>
<sequence length="719" mass="77384">MSSRSLRAVPFRPSTLALALALAHGAAWADDGPDKAAADMHQVVVTASGFEQRMRDAPASITVITRDELEQGRFGNLTQALESVEGIDVGAAADKTGGMNISMRGMPSDYTLVLIDGRRQNSAGNVTPNGFGGTQTSFMPPLGAIERIEIIRGPMSTLYGSDAMGGVVNIITRKVGKRWSAALSADYTVQEEAAFGDVRAAKFYLNGPLAADVLGLALRGSTQRRAASSIRYATDAGAEIAPTMGANPVESELKNLGARLTFAPNSYHALTLDADASRQAYDNSRGQLGTQSVQGGYGPQQKYNRDQLTAAYRGRFDFGTWDNSYMVNETETIGRTIPPGTPGAVAGSPRVLEVKSKVFDTKLLLPWGSHLTTIGAQWWDASMQDGVAPGRFEFTQKAVFLEDEWRIVDAFALTLGARHDRHSIFGGQTSPRAYAVWNASPHWTVKGGVSRGYKTPRVEQLTPGINGFGAQGTLPLVGSPGLKPETTTATELGVHFDNGAGLHASATLFNNEFQDKITSGTGLLNCSFVRAPNRLGCVSFGNWPNVDAFGQSVNVDEAVTRGVELSTRVPLGRGWSADANYTWTESEQKSGTNAGMPLTDTPEHALNARLNWSISPQWKTWLRAEVRSERFRDPGTTAATRAAKAALGDYKGYGMLHLGASYQLSKTVSMNAAIYNLLNKDFIDYRPYRAAASGPLTYSSVYVNNGEGRRLWLSVNVDL</sequence>
<keyword evidence="18" id="KW-1185">Reference proteome</keyword>
<feature type="chain" id="PRO_5046909238" evidence="14">
    <location>
        <begin position="30"/>
        <end position="719"/>
    </location>
</feature>
<evidence type="ECO:0000256" key="13">
    <source>
        <dbReference type="RuleBase" id="RU003357"/>
    </source>
</evidence>
<evidence type="ECO:0000256" key="8">
    <source>
        <dbReference type="ARBA" id="ARBA00023077"/>
    </source>
</evidence>
<evidence type="ECO:0000256" key="1">
    <source>
        <dbReference type="ARBA" id="ARBA00004571"/>
    </source>
</evidence>
<dbReference type="Proteomes" id="UP001589773">
    <property type="component" value="Unassembled WGS sequence"/>
</dbReference>
<evidence type="ECO:0000256" key="14">
    <source>
        <dbReference type="SAM" id="SignalP"/>
    </source>
</evidence>
<evidence type="ECO:0000256" key="9">
    <source>
        <dbReference type="ARBA" id="ARBA00023136"/>
    </source>
</evidence>
<evidence type="ECO:0000256" key="2">
    <source>
        <dbReference type="ARBA" id="ARBA00009810"/>
    </source>
</evidence>
<dbReference type="PANTHER" id="PTHR30069:SF53">
    <property type="entry name" value="COLICIN I RECEPTOR-RELATED"/>
    <property type="match status" value="1"/>
</dbReference>
<keyword evidence="3 12" id="KW-0813">Transport</keyword>
<evidence type="ECO:0000256" key="6">
    <source>
        <dbReference type="ARBA" id="ARBA00022729"/>
    </source>
</evidence>
<dbReference type="InterPro" id="IPR039426">
    <property type="entry name" value="TonB-dep_rcpt-like"/>
</dbReference>
<dbReference type="Pfam" id="PF07715">
    <property type="entry name" value="Plug"/>
    <property type="match status" value="1"/>
</dbReference>
<evidence type="ECO:0000256" key="10">
    <source>
        <dbReference type="ARBA" id="ARBA00023170"/>
    </source>
</evidence>
<dbReference type="InterPro" id="IPR012910">
    <property type="entry name" value="Plug_dom"/>
</dbReference>
<dbReference type="InterPro" id="IPR036942">
    <property type="entry name" value="Beta-barrel_TonB_sf"/>
</dbReference>
<dbReference type="EMBL" id="JBHLWP010000006">
    <property type="protein sequence ID" value="MFC0251269.1"/>
    <property type="molecule type" value="Genomic_DNA"/>
</dbReference>
<evidence type="ECO:0000256" key="5">
    <source>
        <dbReference type="ARBA" id="ARBA00022692"/>
    </source>
</evidence>
<protein>
    <submittedName>
        <fullName evidence="17">TonB-dependent receptor domain-containing protein</fullName>
    </submittedName>
</protein>
<comment type="similarity">
    <text evidence="2 12 13">Belongs to the TonB-dependent receptor family.</text>
</comment>
<keyword evidence="6 14" id="KW-0732">Signal</keyword>
<keyword evidence="8 13" id="KW-0798">TonB box</keyword>
<dbReference type="Gene3D" id="2.170.130.10">
    <property type="entry name" value="TonB-dependent receptor, plug domain"/>
    <property type="match status" value="1"/>
</dbReference>
<evidence type="ECO:0000256" key="7">
    <source>
        <dbReference type="ARBA" id="ARBA00023065"/>
    </source>
</evidence>
<dbReference type="InterPro" id="IPR000531">
    <property type="entry name" value="Beta-barrel_TonB"/>
</dbReference>
<evidence type="ECO:0000256" key="11">
    <source>
        <dbReference type="ARBA" id="ARBA00023237"/>
    </source>
</evidence>
<comment type="subcellular location">
    <subcellularLocation>
        <location evidence="1 12">Cell outer membrane</location>
        <topology evidence="1 12">Multi-pass membrane protein</topology>
    </subcellularLocation>
</comment>
<evidence type="ECO:0000256" key="12">
    <source>
        <dbReference type="PROSITE-ProRule" id="PRU01360"/>
    </source>
</evidence>
<organism evidence="17 18">
    <name type="scientific">Massilia consociata</name>
    <dbReference type="NCBI Taxonomy" id="760117"/>
    <lineage>
        <taxon>Bacteria</taxon>
        <taxon>Pseudomonadati</taxon>
        <taxon>Pseudomonadota</taxon>
        <taxon>Betaproteobacteria</taxon>
        <taxon>Burkholderiales</taxon>
        <taxon>Oxalobacteraceae</taxon>
        <taxon>Telluria group</taxon>
        <taxon>Massilia</taxon>
    </lineage>
</organism>
<evidence type="ECO:0000259" key="15">
    <source>
        <dbReference type="Pfam" id="PF00593"/>
    </source>
</evidence>
<dbReference type="InterPro" id="IPR037066">
    <property type="entry name" value="Plug_dom_sf"/>
</dbReference>
<gene>
    <name evidence="17" type="ORF">ACFFJK_05150</name>
</gene>
<keyword evidence="7" id="KW-0406">Ion transport</keyword>
<proteinExistence type="inferred from homology"/>
<name>A0ABV6FCN0_9BURK</name>
<keyword evidence="9 12" id="KW-0472">Membrane</keyword>
<keyword evidence="4 12" id="KW-1134">Transmembrane beta strand</keyword>
<reference evidence="17 18" key="1">
    <citation type="submission" date="2024-09" db="EMBL/GenBank/DDBJ databases">
        <authorList>
            <person name="Sun Q."/>
            <person name="Mori K."/>
        </authorList>
    </citation>
    <scope>NUCLEOTIDE SEQUENCE [LARGE SCALE GENOMIC DNA]</scope>
    <source>
        <strain evidence="17 18">CCM 7792</strain>
    </source>
</reference>
<keyword evidence="11 12" id="KW-0998">Cell outer membrane</keyword>
<dbReference type="PROSITE" id="PS52016">
    <property type="entry name" value="TONB_DEPENDENT_REC_3"/>
    <property type="match status" value="1"/>
</dbReference>
<dbReference type="PANTHER" id="PTHR30069">
    <property type="entry name" value="TONB-DEPENDENT OUTER MEMBRANE RECEPTOR"/>
    <property type="match status" value="1"/>
</dbReference>
<dbReference type="Pfam" id="PF00593">
    <property type="entry name" value="TonB_dep_Rec_b-barrel"/>
    <property type="match status" value="1"/>
</dbReference>
<feature type="domain" description="TonB-dependent receptor plug" evidence="16">
    <location>
        <begin position="54"/>
        <end position="167"/>
    </location>
</feature>
<comment type="caution">
    <text evidence="17">The sequence shown here is derived from an EMBL/GenBank/DDBJ whole genome shotgun (WGS) entry which is preliminary data.</text>
</comment>
<evidence type="ECO:0000256" key="3">
    <source>
        <dbReference type="ARBA" id="ARBA00022448"/>
    </source>
</evidence>
<dbReference type="SUPFAM" id="SSF56935">
    <property type="entry name" value="Porins"/>
    <property type="match status" value="1"/>
</dbReference>
<keyword evidence="5 12" id="KW-0812">Transmembrane</keyword>
<dbReference type="RefSeq" id="WP_379678071.1">
    <property type="nucleotide sequence ID" value="NZ_JBHLWP010000006.1"/>
</dbReference>
<evidence type="ECO:0000313" key="17">
    <source>
        <dbReference type="EMBL" id="MFC0251269.1"/>
    </source>
</evidence>
<accession>A0ABV6FCN0</accession>
<evidence type="ECO:0000259" key="16">
    <source>
        <dbReference type="Pfam" id="PF07715"/>
    </source>
</evidence>
<evidence type="ECO:0000256" key="4">
    <source>
        <dbReference type="ARBA" id="ARBA00022452"/>
    </source>
</evidence>